<keyword evidence="1" id="KW-0547">Nucleotide-binding</keyword>
<keyword evidence="5" id="KW-1185">Reference proteome</keyword>
<dbReference type="Proteomes" id="UP000232323">
    <property type="component" value="Unassembled WGS sequence"/>
</dbReference>
<gene>
    <name evidence="4" type="ORF">CEUSTIGMA_g7992.t1</name>
</gene>
<evidence type="ECO:0000313" key="4">
    <source>
        <dbReference type="EMBL" id="GAX80555.1"/>
    </source>
</evidence>
<protein>
    <recommendedName>
        <fullName evidence="3">GHMP kinase C-terminal domain-containing protein</fullName>
    </recommendedName>
</protein>
<feature type="non-terminal residue" evidence="4">
    <location>
        <position position="1"/>
    </location>
</feature>
<dbReference type="GO" id="GO:0005524">
    <property type="term" value="F:ATP binding"/>
    <property type="evidence" value="ECO:0007669"/>
    <property type="project" value="UniProtKB-KW"/>
</dbReference>
<dbReference type="Gene3D" id="3.30.70.890">
    <property type="entry name" value="GHMP kinase, C-terminal domain"/>
    <property type="match status" value="1"/>
</dbReference>
<dbReference type="AlphaFoldDB" id="A0A250XBV0"/>
<dbReference type="GO" id="GO:0004335">
    <property type="term" value="F:galactokinase activity"/>
    <property type="evidence" value="ECO:0007669"/>
    <property type="project" value="TreeGrafter"/>
</dbReference>
<dbReference type="GO" id="GO:0005829">
    <property type="term" value="C:cytosol"/>
    <property type="evidence" value="ECO:0007669"/>
    <property type="project" value="TreeGrafter"/>
</dbReference>
<reference evidence="4 5" key="1">
    <citation type="submission" date="2017-08" db="EMBL/GenBank/DDBJ databases">
        <title>Acidophilic green algal genome provides insights into adaptation to an acidic environment.</title>
        <authorList>
            <person name="Hirooka S."/>
            <person name="Hirose Y."/>
            <person name="Kanesaki Y."/>
            <person name="Higuchi S."/>
            <person name="Fujiwara T."/>
            <person name="Onuma R."/>
            <person name="Era A."/>
            <person name="Ohbayashi R."/>
            <person name="Uzuka A."/>
            <person name="Nozaki H."/>
            <person name="Yoshikawa H."/>
            <person name="Miyagishima S.Y."/>
        </authorList>
    </citation>
    <scope>NUCLEOTIDE SEQUENCE [LARGE SCALE GENOMIC DNA]</scope>
    <source>
        <strain evidence="4 5">NIES-2499</strain>
    </source>
</reference>
<dbReference type="PANTHER" id="PTHR10457:SF7">
    <property type="entry name" value="GALACTOKINASE-RELATED"/>
    <property type="match status" value="1"/>
</dbReference>
<evidence type="ECO:0000259" key="3">
    <source>
        <dbReference type="Pfam" id="PF08544"/>
    </source>
</evidence>
<evidence type="ECO:0000256" key="2">
    <source>
        <dbReference type="ARBA" id="ARBA00022840"/>
    </source>
</evidence>
<dbReference type="SUPFAM" id="SSF55060">
    <property type="entry name" value="GHMP Kinase, C-terminal domain"/>
    <property type="match status" value="1"/>
</dbReference>
<organism evidence="4 5">
    <name type="scientific">Chlamydomonas eustigma</name>
    <dbReference type="NCBI Taxonomy" id="1157962"/>
    <lineage>
        <taxon>Eukaryota</taxon>
        <taxon>Viridiplantae</taxon>
        <taxon>Chlorophyta</taxon>
        <taxon>core chlorophytes</taxon>
        <taxon>Chlorophyceae</taxon>
        <taxon>CS clade</taxon>
        <taxon>Chlamydomonadales</taxon>
        <taxon>Chlamydomonadaceae</taxon>
        <taxon>Chlamydomonas</taxon>
    </lineage>
</organism>
<evidence type="ECO:0000256" key="1">
    <source>
        <dbReference type="ARBA" id="ARBA00022741"/>
    </source>
</evidence>
<accession>A0A250XBV0</accession>
<dbReference type="InterPro" id="IPR013750">
    <property type="entry name" value="GHMP_kinase_C_dom"/>
</dbReference>
<name>A0A250XBV0_9CHLO</name>
<feature type="domain" description="GHMP kinase C-terminal" evidence="3">
    <location>
        <begin position="138"/>
        <end position="209"/>
    </location>
</feature>
<dbReference type="InterPro" id="IPR006206">
    <property type="entry name" value="Mevalonate/galactokinase"/>
</dbReference>
<dbReference type="InterPro" id="IPR036554">
    <property type="entry name" value="GHMP_kinase_C_sf"/>
</dbReference>
<keyword evidence="2" id="KW-0067">ATP-binding</keyword>
<dbReference type="Pfam" id="PF08544">
    <property type="entry name" value="GHMP_kinases_C"/>
    <property type="match status" value="1"/>
</dbReference>
<proteinExistence type="predicted"/>
<sequence length="251" mass="26784">YNMRVVECKLAAMILAISLGGEKSRVLSDIKILKDVEPAIAERFGGGTEKGAEAVKAHLHEGRYTLEEIEGILGTSLQKLFEGNAMSLKVLEAGREDGGFLLQNRALHVFEEAQRVRQFKAICDTSSSCAEGSDDKLRALGSFMDDSHASCSNLFECSCPELNQLVEAAKSSGALGARLTGAGWGGCCVFLVQESHAEPFMSALKDTYYAPRMKAGLLQVDLDNMGHVLFASKPSAGAAVLQVPDLLGSAP</sequence>
<dbReference type="EMBL" id="BEGY01000054">
    <property type="protein sequence ID" value="GAX80555.1"/>
    <property type="molecule type" value="Genomic_DNA"/>
</dbReference>
<dbReference type="GO" id="GO:0006012">
    <property type="term" value="P:galactose metabolic process"/>
    <property type="evidence" value="ECO:0007669"/>
    <property type="project" value="TreeGrafter"/>
</dbReference>
<dbReference type="STRING" id="1157962.A0A250XBV0"/>
<dbReference type="PANTHER" id="PTHR10457">
    <property type="entry name" value="MEVALONATE KINASE/GALACTOKINASE"/>
    <property type="match status" value="1"/>
</dbReference>
<comment type="caution">
    <text evidence="4">The sequence shown here is derived from an EMBL/GenBank/DDBJ whole genome shotgun (WGS) entry which is preliminary data.</text>
</comment>
<evidence type="ECO:0000313" key="5">
    <source>
        <dbReference type="Proteomes" id="UP000232323"/>
    </source>
</evidence>
<dbReference type="OrthoDB" id="187738at2759"/>
<dbReference type="PIRSF" id="PIRSF000530">
    <property type="entry name" value="Galactokinase"/>
    <property type="match status" value="1"/>
</dbReference>